<dbReference type="PANTHER" id="PTHR43687:SF4">
    <property type="entry name" value="BLR5484 PROTEIN"/>
    <property type="match status" value="1"/>
</dbReference>
<protein>
    <submittedName>
        <fullName evidence="6">2-oxoglutarate ferredoxin oxidoreductase subunit delta</fullName>
    </submittedName>
</protein>
<dbReference type="Proteomes" id="UP001158066">
    <property type="component" value="Unassembled WGS sequence"/>
</dbReference>
<dbReference type="SUPFAM" id="SSF54862">
    <property type="entry name" value="4Fe-4S ferredoxins"/>
    <property type="match status" value="1"/>
</dbReference>
<evidence type="ECO:0000256" key="1">
    <source>
        <dbReference type="ARBA" id="ARBA00022485"/>
    </source>
</evidence>
<evidence type="ECO:0000256" key="2">
    <source>
        <dbReference type="ARBA" id="ARBA00022723"/>
    </source>
</evidence>
<dbReference type="Gene3D" id="3.30.70.20">
    <property type="match status" value="1"/>
</dbReference>
<sequence length="74" mass="8390">MMVKERKKKQLKTITSWCKGCGICVAFCPVKILAIENDKVQIVNPEKCTSCGLCEMRCPDFAIYLEEQEDETNG</sequence>
<name>A0AA45WUG2_9CLOT</name>
<feature type="domain" description="4Fe-4S ferredoxin-type" evidence="5">
    <location>
        <begin position="39"/>
        <end position="68"/>
    </location>
</feature>
<accession>A0AA45WUG2</accession>
<feature type="domain" description="4Fe-4S ferredoxin-type" evidence="5">
    <location>
        <begin position="9"/>
        <end position="38"/>
    </location>
</feature>
<dbReference type="RefSeq" id="WP_283408456.1">
    <property type="nucleotide sequence ID" value="NZ_FXUF01000003.1"/>
</dbReference>
<dbReference type="EMBL" id="FXUF01000003">
    <property type="protein sequence ID" value="SMP47902.1"/>
    <property type="molecule type" value="Genomic_DNA"/>
</dbReference>
<dbReference type="InterPro" id="IPR050572">
    <property type="entry name" value="Fe-S_Ferredoxin"/>
</dbReference>
<evidence type="ECO:0000256" key="3">
    <source>
        <dbReference type="ARBA" id="ARBA00023004"/>
    </source>
</evidence>
<dbReference type="GO" id="GO:0051539">
    <property type="term" value="F:4 iron, 4 sulfur cluster binding"/>
    <property type="evidence" value="ECO:0007669"/>
    <property type="project" value="UniProtKB-KW"/>
</dbReference>
<dbReference type="Pfam" id="PF13237">
    <property type="entry name" value="Fer4_10"/>
    <property type="match status" value="1"/>
</dbReference>
<evidence type="ECO:0000259" key="5">
    <source>
        <dbReference type="PROSITE" id="PS51379"/>
    </source>
</evidence>
<keyword evidence="1" id="KW-0004">4Fe-4S</keyword>
<evidence type="ECO:0000256" key="4">
    <source>
        <dbReference type="ARBA" id="ARBA00023014"/>
    </source>
</evidence>
<reference evidence="6" key="1">
    <citation type="submission" date="2017-05" db="EMBL/GenBank/DDBJ databases">
        <authorList>
            <person name="Varghese N."/>
            <person name="Submissions S."/>
        </authorList>
    </citation>
    <scope>NUCLEOTIDE SEQUENCE</scope>
    <source>
        <strain evidence="6">Su22</strain>
    </source>
</reference>
<proteinExistence type="predicted"/>
<keyword evidence="4" id="KW-0411">Iron-sulfur</keyword>
<evidence type="ECO:0000313" key="7">
    <source>
        <dbReference type="Proteomes" id="UP001158066"/>
    </source>
</evidence>
<dbReference type="PROSITE" id="PS51379">
    <property type="entry name" value="4FE4S_FER_2"/>
    <property type="match status" value="2"/>
</dbReference>
<organism evidence="6 7">
    <name type="scientific">Anoxynatronum buryatiense</name>
    <dbReference type="NCBI Taxonomy" id="489973"/>
    <lineage>
        <taxon>Bacteria</taxon>
        <taxon>Bacillati</taxon>
        <taxon>Bacillota</taxon>
        <taxon>Clostridia</taxon>
        <taxon>Eubacteriales</taxon>
        <taxon>Clostridiaceae</taxon>
        <taxon>Anoxynatronum</taxon>
    </lineage>
</organism>
<dbReference type="InterPro" id="IPR017896">
    <property type="entry name" value="4Fe4S_Fe-S-bd"/>
</dbReference>
<dbReference type="PANTHER" id="PTHR43687">
    <property type="entry name" value="ADENYLYLSULFATE REDUCTASE, BETA SUBUNIT"/>
    <property type="match status" value="1"/>
</dbReference>
<keyword evidence="3" id="KW-0408">Iron</keyword>
<keyword evidence="7" id="KW-1185">Reference proteome</keyword>
<dbReference type="PROSITE" id="PS00198">
    <property type="entry name" value="4FE4S_FER_1"/>
    <property type="match status" value="1"/>
</dbReference>
<comment type="caution">
    <text evidence="6">The sequence shown here is derived from an EMBL/GenBank/DDBJ whole genome shotgun (WGS) entry which is preliminary data.</text>
</comment>
<dbReference type="GO" id="GO:0046872">
    <property type="term" value="F:metal ion binding"/>
    <property type="evidence" value="ECO:0007669"/>
    <property type="project" value="UniProtKB-KW"/>
</dbReference>
<gene>
    <name evidence="6" type="ORF">SAMN06296020_103185</name>
</gene>
<keyword evidence="2" id="KW-0479">Metal-binding</keyword>
<evidence type="ECO:0000313" key="6">
    <source>
        <dbReference type="EMBL" id="SMP47902.1"/>
    </source>
</evidence>
<dbReference type="InterPro" id="IPR017900">
    <property type="entry name" value="4Fe4S_Fe_S_CS"/>
</dbReference>
<dbReference type="AlphaFoldDB" id="A0AA45WUG2"/>